<dbReference type="RefSeq" id="WP_038676447.1">
    <property type="nucleotide sequence ID" value="NZ_BJMC01000005.1"/>
</dbReference>
<protein>
    <submittedName>
        <fullName evidence="1">Conjugative transfer protein TrbL</fullName>
    </submittedName>
</protein>
<dbReference type="STRING" id="2045.KR76_02720"/>
<proteinExistence type="predicted"/>
<gene>
    <name evidence="1" type="ORF">KR76_02720</name>
</gene>
<evidence type="ECO:0000313" key="1">
    <source>
        <dbReference type="EMBL" id="AIY15943.1"/>
    </source>
</evidence>
<dbReference type="GeneID" id="96607888"/>
<name>A0A0A1DHF0_NOCSI</name>
<dbReference type="KEGG" id="psim:KR76_02720"/>
<dbReference type="InterPro" id="IPR029061">
    <property type="entry name" value="THDP-binding"/>
</dbReference>
<accession>A0A0A1DHF0</accession>
<sequence length="464" mass="46608">MSGTTSRPPATGSVTALTVHGPRGVLDLTVPTDATLGDVARAYAVEAGLPVALPLVSRSGDPLQLTTTVAGAGLVAGAVLVAVDPAARPAPPRRRAGSGEAGERGIVPGGASAAWLSVAVVVALAAGWCAAQLPDDQRWPVAAVLLLAAVVGCVPVGALAPQRVLAAPAFAAAGVLALVWDPLPERLPTVLGAAALGAAVAAAVGRALADPGDTAVDGLRVWMIVGAGSFVLAALGALAGVSPQVVWAVLFLAAVLAARFVPELAVDVPDQYLLDLERLAVTAWSARERPVGRRGRIVVPPQAVQAVAARGTRTVTAASVAILVVVLLAAPLLLATASLPLDRTGARCLVGFGGATLLLAARSYRHVVAGRMLRIAGVFSLVTLAVVVLGIAGPGSTGPTTFIALASIALAVVLVLVAVLVGRGWRSAWWSRRAEIAEALCGACTVGSLVVAVGFFRFLWEVTG</sequence>
<dbReference type="SUPFAM" id="SSF52518">
    <property type="entry name" value="Thiamin diphosphate-binding fold (THDP-binding)"/>
    <property type="match status" value="1"/>
</dbReference>
<keyword evidence="2" id="KW-1185">Reference proteome</keyword>
<dbReference type="HOGENOM" id="CLU_579816_0_0_11"/>
<evidence type="ECO:0000313" key="2">
    <source>
        <dbReference type="Proteomes" id="UP000030300"/>
    </source>
</evidence>
<dbReference type="eggNOG" id="ENOG50332NS">
    <property type="taxonomic scope" value="Bacteria"/>
</dbReference>
<reference evidence="1 2" key="1">
    <citation type="journal article" date="2015" name="Genome Announc.">
        <title>Complete Genome Sequence of Steroid-Transforming Nocardioides simplex VKM Ac-2033D.</title>
        <authorList>
            <person name="Shtratnikova V.Y."/>
            <person name="Schelkunov M.I."/>
            <person name="Pekov Y.A."/>
            <person name="Fokina V.V."/>
            <person name="Logacheva M.D."/>
            <person name="Sokolov S.L."/>
            <person name="Bragin E.Y."/>
            <person name="Ashapkin V.V."/>
            <person name="Donova M.V."/>
        </authorList>
    </citation>
    <scope>NUCLEOTIDE SEQUENCE [LARGE SCALE GENOMIC DNA]</scope>
    <source>
        <strain evidence="1 2">VKM Ac-2033D</strain>
    </source>
</reference>
<organism evidence="1 2">
    <name type="scientific">Nocardioides simplex</name>
    <name type="common">Arthrobacter simplex</name>
    <dbReference type="NCBI Taxonomy" id="2045"/>
    <lineage>
        <taxon>Bacteria</taxon>
        <taxon>Bacillati</taxon>
        <taxon>Actinomycetota</taxon>
        <taxon>Actinomycetes</taxon>
        <taxon>Propionibacteriales</taxon>
        <taxon>Nocardioidaceae</taxon>
        <taxon>Pimelobacter</taxon>
    </lineage>
</organism>
<dbReference type="AlphaFoldDB" id="A0A0A1DHF0"/>
<dbReference type="OrthoDB" id="3820682at2"/>
<dbReference type="GO" id="GO:0000287">
    <property type="term" value="F:magnesium ion binding"/>
    <property type="evidence" value="ECO:0007669"/>
    <property type="project" value="UniProtKB-ARBA"/>
</dbReference>
<dbReference type="EMBL" id="CP009896">
    <property type="protein sequence ID" value="AIY15943.1"/>
    <property type="molecule type" value="Genomic_DNA"/>
</dbReference>
<dbReference type="Proteomes" id="UP000030300">
    <property type="component" value="Chromosome"/>
</dbReference>